<accession>A0A4C1SIS6</accession>
<gene>
    <name evidence="1" type="ORF">EVAR_71520_1</name>
</gene>
<organism evidence="1 2">
    <name type="scientific">Eumeta variegata</name>
    <name type="common">Bagworm moth</name>
    <name type="synonym">Eumeta japonica</name>
    <dbReference type="NCBI Taxonomy" id="151549"/>
    <lineage>
        <taxon>Eukaryota</taxon>
        <taxon>Metazoa</taxon>
        <taxon>Ecdysozoa</taxon>
        <taxon>Arthropoda</taxon>
        <taxon>Hexapoda</taxon>
        <taxon>Insecta</taxon>
        <taxon>Pterygota</taxon>
        <taxon>Neoptera</taxon>
        <taxon>Endopterygota</taxon>
        <taxon>Lepidoptera</taxon>
        <taxon>Glossata</taxon>
        <taxon>Ditrysia</taxon>
        <taxon>Tineoidea</taxon>
        <taxon>Psychidae</taxon>
        <taxon>Oiketicinae</taxon>
        <taxon>Eumeta</taxon>
    </lineage>
</organism>
<dbReference type="Proteomes" id="UP000299102">
    <property type="component" value="Unassembled WGS sequence"/>
</dbReference>
<feature type="non-terminal residue" evidence="1">
    <location>
        <position position="1"/>
    </location>
</feature>
<comment type="caution">
    <text evidence="1">The sequence shown here is derived from an EMBL/GenBank/DDBJ whole genome shotgun (WGS) entry which is preliminary data.</text>
</comment>
<keyword evidence="2" id="KW-1185">Reference proteome</keyword>
<protein>
    <submittedName>
        <fullName evidence="1">Uncharacterized protein</fullName>
    </submittedName>
</protein>
<proteinExistence type="predicted"/>
<evidence type="ECO:0000313" key="1">
    <source>
        <dbReference type="EMBL" id="GBP01786.1"/>
    </source>
</evidence>
<dbReference type="AlphaFoldDB" id="A0A4C1SIS6"/>
<dbReference type="EMBL" id="BGZK01007003">
    <property type="protein sequence ID" value="GBP01786.1"/>
    <property type="molecule type" value="Genomic_DNA"/>
</dbReference>
<sequence>ELPILCSGVSQRRVRASYIRTPCETLFNETTRLVTRTCSEAAAAQGRRCGE</sequence>
<evidence type="ECO:0000313" key="2">
    <source>
        <dbReference type="Proteomes" id="UP000299102"/>
    </source>
</evidence>
<reference evidence="1 2" key="1">
    <citation type="journal article" date="2019" name="Commun. Biol.">
        <title>The bagworm genome reveals a unique fibroin gene that provides high tensile strength.</title>
        <authorList>
            <person name="Kono N."/>
            <person name="Nakamura H."/>
            <person name="Ohtoshi R."/>
            <person name="Tomita M."/>
            <person name="Numata K."/>
            <person name="Arakawa K."/>
        </authorList>
    </citation>
    <scope>NUCLEOTIDE SEQUENCE [LARGE SCALE GENOMIC DNA]</scope>
</reference>
<name>A0A4C1SIS6_EUMVA</name>